<dbReference type="GO" id="GO:0004413">
    <property type="term" value="F:homoserine kinase activity"/>
    <property type="evidence" value="ECO:0007669"/>
    <property type="project" value="UniProtKB-UniRule"/>
</dbReference>
<dbReference type="InterPro" id="IPR006204">
    <property type="entry name" value="GHMP_kinase_N_dom"/>
</dbReference>
<evidence type="ECO:0000313" key="16">
    <source>
        <dbReference type="EMBL" id="SDL80655.1"/>
    </source>
</evidence>
<feature type="binding site" evidence="13">
    <location>
        <begin position="84"/>
        <end position="94"/>
    </location>
    <ligand>
        <name>ATP</name>
        <dbReference type="ChEBI" id="CHEBI:30616"/>
    </ligand>
</feature>
<dbReference type="HAMAP" id="MF_00384">
    <property type="entry name" value="Homoser_kinase"/>
    <property type="match status" value="1"/>
</dbReference>
<evidence type="ECO:0000256" key="4">
    <source>
        <dbReference type="ARBA" id="ARBA00017858"/>
    </source>
</evidence>
<evidence type="ECO:0000256" key="3">
    <source>
        <dbReference type="ARBA" id="ARBA00012078"/>
    </source>
</evidence>
<evidence type="ECO:0000259" key="14">
    <source>
        <dbReference type="Pfam" id="PF00288"/>
    </source>
</evidence>
<reference evidence="16 17" key="1">
    <citation type="submission" date="2016-10" db="EMBL/GenBank/DDBJ databases">
        <authorList>
            <person name="de Groot N.N."/>
        </authorList>
    </citation>
    <scope>NUCLEOTIDE SEQUENCE [LARGE SCALE GENOMIC DNA]</scope>
    <source>
        <strain evidence="16 17">Sb09</strain>
    </source>
</reference>
<keyword evidence="8 13" id="KW-0547">Nucleotide-binding</keyword>
<dbReference type="InterPro" id="IPR014721">
    <property type="entry name" value="Ribsml_uS5_D2-typ_fold_subgr"/>
</dbReference>
<evidence type="ECO:0000256" key="9">
    <source>
        <dbReference type="ARBA" id="ARBA00022777"/>
    </source>
</evidence>
<dbReference type="Gene3D" id="3.30.230.10">
    <property type="match status" value="1"/>
</dbReference>
<evidence type="ECO:0000256" key="8">
    <source>
        <dbReference type="ARBA" id="ARBA00022741"/>
    </source>
</evidence>
<evidence type="ECO:0000256" key="5">
    <source>
        <dbReference type="ARBA" id="ARBA00022605"/>
    </source>
</evidence>
<dbReference type="SUPFAM" id="SSF54211">
    <property type="entry name" value="Ribosomal protein S5 domain 2-like"/>
    <property type="match status" value="1"/>
</dbReference>
<dbReference type="GO" id="GO:0005524">
    <property type="term" value="F:ATP binding"/>
    <property type="evidence" value="ECO:0007669"/>
    <property type="project" value="UniProtKB-UniRule"/>
</dbReference>
<evidence type="ECO:0000256" key="10">
    <source>
        <dbReference type="ARBA" id="ARBA00022840"/>
    </source>
</evidence>
<dbReference type="EC" id="2.7.1.39" evidence="3 13"/>
<keyword evidence="6 13" id="KW-0808">Transferase</keyword>
<proteinExistence type="inferred from homology"/>
<dbReference type="UniPathway" id="UPA00050">
    <property type="reaction ID" value="UER00064"/>
</dbReference>
<dbReference type="Pfam" id="PF00288">
    <property type="entry name" value="GHMP_kinases_N"/>
    <property type="match status" value="1"/>
</dbReference>
<evidence type="ECO:0000256" key="2">
    <source>
        <dbReference type="ARBA" id="ARBA00007370"/>
    </source>
</evidence>
<sequence length="294" mass="31422">MSIDRDMKITVPATSANIGPGFDSVGVAVSKYLTIEVLEPADKWEVLHDLGDVPSDKNNLLVATALQVKEDLIPHRIKMISDIPLARGLGSSSSVIVAGIELANQLADLNLSDDEKLTLATKIEGHPDNVAPAIFGNLVVSSYVEGKVSSVVAPFPEASFVAFIPNYELKTSDSRNVLPHELSYKEAVAASSIANVAIAALLTGDLKKAGKAIEADLFHERFRQKLVKEFTQIKEKAHQAGAYATYLSGAGPTVMVLAPKEQESKVLEAVQSLGLDGEVVALYVDTKGVFVEKD</sequence>
<evidence type="ECO:0000256" key="1">
    <source>
        <dbReference type="ARBA" id="ARBA00005015"/>
    </source>
</evidence>
<dbReference type="PRINTS" id="PR00958">
    <property type="entry name" value="HOMSERKINASE"/>
</dbReference>
<comment type="pathway">
    <text evidence="1 13">Amino-acid biosynthesis; L-threonine biosynthesis; L-threonine from L-aspartate: step 4/5.</text>
</comment>
<keyword evidence="7 13" id="KW-0791">Threonine biosynthesis</keyword>
<dbReference type="AlphaFoldDB" id="A0A1G9N474"/>
<protein>
    <recommendedName>
        <fullName evidence="4 13">Homoserine kinase</fullName>
        <shortName evidence="13">HK</shortName>
        <shortName evidence="13">HSK</shortName>
        <ecNumber evidence="3 13">2.7.1.39</ecNumber>
    </recommendedName>
</protein>
<feature type="domain" description="GHMP kinase N-terminal" evidence="14">
    <location>
        <begin position="59"/>
        <end position="136"/>
    </location>
</feature>
<dbReference type="EMBL" id="FNGX01000005">
    <property type="protein sequence ID" value="SDL80655.1"/>
    <property type="molecule type" value="Genomic_DNA"/>
</dbReference>
<evidence type="ECO:0000256" key="7">
    <source>
        <dbReference type="ARBA" id="ARBA00022697"/>
    </source>
</evidence>
<dbReference type="PIRSF" id="PIRSF000676">
    <property type="entry name" value="Homoser_kin"/>
    <property type="match status" value="1"/>
</dbReference>
<dbReference type="PANTHER" id="PTHR20861:SF1">
    <property type="entry name" value="HOMOSERINE KINASE"/>
    <property type="match status" value="1"/>
</dbReference>
<dbReference type="InterPro" id="IPR006203">
    <property type="entry name" value="GHMP_knse_ATP-bd_CS"/>
</dbReference>
<evidence type="ECO:0000259" key="15">
    <source>
        <dbReference type="Pfam" id="PF08544"/>
    </source>
</evidence>
<dbReference type="SUPFAM" id="SSF55060">
    <property type="entry name" value="GHMP Kinase, C-terminal domain"/>
    <property type="match status" value="1"/>
</dbReference>
<comment type="catalytic activity">
    <reaction evidence="11 13">
        <text>L-homoserine + ATP = O-phospho-L-homoserine + ADP + H(+)</text>
        <dbReference type="Rhea" id="RHEA:13985"/>
        <dbReference type="ChEBI" id="CHEBI:15378"/>
        <dbReference type="ChEBI" id="CHEBI:30616"/>
        <dbReference type="ChEBI" id="CHEBI:57476"/>
        <dbReference type="ChEBI" id="CHEBI:57590"/>
        <dbReference type="ChEBI" id="CHEBI:456216"/>
        <dbReference type="EC" id="2.7.1.39"/>
    </reaction>
</comment>
<dbReference type="InterPro" id="IPR000870">
    <property type="entry name" value="Homoserine_kinase"/>
</dbReference>
<keyword evidence="9 13" id="KW-0418">Kinase</keyword>
<dbReference type="NCBIfam" id="TIGR00191">
    <property type="entry name" value="thrB"/>
    <property type="match status" value="1"/>
</dbReference>
<keyword evidence="13" id="KW-0963">Cytoplasm</keyword>
<gene>
    <name evidence="13" type="primary">thrB</name>
    <name evidence="16" type="ORF">SAMN05216400_1686</name>
</gene>
<evidence type="ECO:0000256" key="13">
    <source>
        <dbReference type="HAMAP-Rule" id="MF_00384"/>
    </source>
</evidence>
<evidence type="ECO:0000313" key="17">
    <source>
        <dbReference type="Proteomes" id="UP000183162"/>
    </source>
</evidence>
<evidence type="ECO:0000256" key="12">
    <source>
        <dbReference type="ARBA" id="ARBA00049954"/>
    </source>
</evidence>
<evidence type="ECO:0000256" key="6">
    <source>
        <dbReference type="ARBA" id="ARBA00022679"/>
    </source>
</evidence>
<comment type="subcellular location">
    <subcellularLocation>
        <location evidence="13">Cytoplasm</location>
    </subcellularLocation>
</comment>
<dbReference type="Pfam" id="PF08544">
    <property type="entry name" value="GHMP_kinases_C"/>
    <property type="match status" value="1"/>
</dbReference>
<name>A0A1G9N474_STREI</name>
<dbReference type="PROSITE" id="PS00627">
    <property type="entry name" value="GHMP_KINASES_ATP"/>
    <property type="match status" value="1"/>
</dbReference>
<dbReference type="Proteomes" id="UP000183162">
    <property type="component" value="Unassembled WGS sequence"/>
</dbReference>
<keyword evidence="5 13" id="KW-0028">Amino-acid biosynthesis</keyword>
<feature type="domain" description="GHMP kinase C-terminal" evidence="15">
    <location>
        <begin position="197"/>
        <end position="272"/>
    </location>
</feature>
<dbReference type="GO" id="GO:0005737">
    <property type="term" value="C:cytoplasm"/>
    <property type="evidence" value="ECO:0007669"/>
    <property type="project" value="UniProtKB-SubCell"/>
</dbReference>
<comment type="function">
    <text evidence="12 13">Catalyzes the ATP-dependent phosphorylation of L-homoserine to L-homoserine phosphate.</text>
</comment>
<dbReference type="Gene3D" id="3.30.70.890">
    <property type="entry name" value="GHMP kinase, C-terminal domain"/>
    <property type="match status" value="1"/>
</dbReference>
<evidence type="ECO:0000256" key="11">
    <source>
        <dbReference type="ARBA" id="ARBA00049375"/>
    </source>
</evidence>
<accession>A0A1G9N474</accession>
<keyword evidence="10 13" id="KW-0067">ATP-binding</keyword>
<dbReference type="GO" id="GO:0009088">
    <property type="term" value="P:threonine biosynthetic process"/>
    <property type="evidence" value="ECO:0007669"/>
    <property type="project" value="UniProtKB-UniRule"/>
</dbReference>
<dbReference type="InterPro" id="IPR013750">
    <property type="entry name" value="GHMP_kinase_C_dom"/>
</dbReference>
<dbReference type="InterPro" id="IPR036554">
    <property type="entry name" value="GHMP_kinase_C_sf"/>
</dbReference>
<dbReference type="InterPro" id="IPR020568">
    <property type="entry name" value="Ribosomal_Su5_D2-typ_SF"/>
</dbReference>
<organism evidence="16 17">
    <name type="scientific">Streptococcus equinus</name>
    <name type="common">Streptococcus bovis</name>
    <dbReference type="NCBI Taxonomy" id="1335"/>
    <lineage>
        <taxon>Bacteria</taxon>
        <taxon>Bacillati</taxon>
        <taxon>Bacillota</taxon>
        <taxon>Bacilli</taxon>
        <taxon>Lactobacillales</taxon>
        <taxon>Streptococcaceae</taxon>
        <taxon>Streptococcus</taxon>
    </lineage>
</organism>
<dbReference type="PANTHER" id="PTHR20861">
    <property type="entry name" value="HOMOSERINE/4-DIPHOSPHOCYTIDYL-2-C-METHYL-D-ERYTHRITOL KINASE"/>
    <property type="match status" value="1"/>
</dbReference>
<comment type="similarity">
    <text evidence="2 13">Belongs to the GHMP kinase family. Homoserine kinase subfamily.</text>
</comment>